<dbReference type="Pfam" id="PF05292">
    <property type="entry name" value="MCD"/>
    <property type="match status" value="1"/>
</dbReference>
<feature type="compositionally biased region" description="Polar residues" evidence="19">
    <location>
        <begin position="10"/>
        <end position="29"/>
    </location>
</feature>
<feature type="domain" description="LysM" evidence="22">
    <location>
        <begin position="567"/>
        <end position="612"/>
    </location>
</feature>
<evidence type="ECO:0000256" key="1">
    <source>
        <dbReference type="ARBA" id="ARBA00004162"/>
    </source>
</evidence>
<evidence type="ECO:0000256" key="5">
    <source>
        <dbReference type="ARBA" id="ARBA00022679"/>
    </source>
</evidence>
<dbReference type="GO" id="GO:0045087">
    <property type="term" value="P:innate immune response"/>
    <property type="evidence" value="ECO:0007669"/>
    <property type="project" value="InterPro"/>
</dbReference>
<dbReference type="OMA" id="MRICARY"/>
<dbReference type="InterPro" id="IPR038351">
    <property type="entry name" value="MCD_N_sf"/>
</dbReference>
<keyword evidence="13" id="KW-1015">Disulfide bond</keyword>
<dbReference type="EC" id="2.7.11.1" evidence="2"/>
<evidence type="ECO:0000256" key="2">
    <source>
        <dbReference type="ARBA" id="ARBA00012513"/>
    </source>
</evidence>
<dbReference type="PROSITE" id="PS00107">
    <property type="entry name" value="PROTEIN_KINASE_ATP"/>
    <property type="match status" value="1"/>
</dbReference>
<feature type="binding site" evidence="18">
    <location>
        <position position="1090"/>
    </location>
    <ligand>
        <name>ATP</name>
        <dbReference type="ChEBI" id="CHEBI:30616"/>
    </ligand>
</feature>
<keyword evidence="11 20" id="KW-1133">Transmembrane helix</keyword>
<dbReference type="GO" id="GO:0019199">
    <property type="term" value="F:transmembrane receptor protein kinase activity"/>
    <property type="evidence" value="ECO:0007669"/>
    <property type="project" value="InterPro"/>
</dbReference>
<dbReference type="InterPro" id="IPR008271">
    <property type="entry name" value="Ser/Thr_kinase_AS"/>
</dbReference>
<evidence type="ECO:0000256" key="19">
    <source>
        <dbReference type="SAM" id="MobiDB-lite"/>
    </source>
</evidence>
<dbReference type="FunFam" id="3.40.630.150:FF:000002">
    <property type="entry name" value="malonyl-CoA decarboxylase, mitochondrial"/>
    <property type="match status" value="1"/>
</dbReference>
<dbReference type="PANTHER" id="PTHR46204">
    <property type="entry name" value="CHITIN ELICITOR RECEPTOR KINASE 1-RELATED"/>
    <property type="match status" value="1"/>
</dbReference>
<evidence type="ECO:0000256" key="20">
    <source>
        <dbReference type="SAM" id="Phobius"/>
    </source>
</evidence>
<dbReference type="EMBL" id="JABCRI010000001">
    <property type="protein sequence ID" value="KAF8414135.1"/>
    <property type="molecule type" value="Genomic_DNA"/>
</dbReference>
<keyword evidence="15" id="KW-0325">Glycoprotein</keyword>
<dbReference type="InterPro" id="IPR011009">
    <property type="entry name" value="Kinase-like_dom_sf"/>
</dbReference>
<proteinExistence type="predicted"/>
<keyword evidence="24" id="KW-1185">Reference proteome</keyword>
<dbReference type="FunFam" id="1.20.140.90:FF:000002">
    <property type="entry name" value="Malonyl-CoA decarboxylase family protein"/>
    <property type="match status" value="1"/>
</dbReference>
<dbReference type="GO" id="GO:0005524">
    <property type="term" value="F:ATP binding"/>
    <property type="evidence" value="ECO:0007669"/>
    <property type="project" value="UniProtKB-UniRule"/>
</dbReference>
<dbReference type="Gene3D" id="3.30.200.20">
    <property type="entry name" value="Phosphorylase Kinase, domain 1"/>
    <property type="match status" value="1"/>
</dbReference>
<keyword evidence="3" id="KW-1003">Cell membrane</keyword>
<comment type="catalytic activity">
    <reaction evidence="17">
        <text>L-seryl-[protein] + ATP = O-phospho-L-seryl-[protein] + ADP + H(+)</text>
        <dbReference type="Rhea" id="RHEA:17989"/>
        <dbReference type="Rhea" id="RHEA-COMP:9863"/>
        <dbReference type="Rhea" id="RHEA-COMP:11604"/>
        <dbReference type="ChEBI" id="CHEBI:15378"/>
        <dbReference type="ChEBI" id="CHEBI:29999"/>
        <dbReference type="ChEBI" id="CHEBI:30616"/>
        <dbReference type="ChEBI" id="CHEBI:83421"/>
        <dbReference type="ChEBI" id="CHEBI:456216"/>
        <dbReference type="EC" id="2.7.11.1"/>
    </reaction>
</comment>
<dbReference type="PROSITE" id="PS50011">
    <property type="entry name" value="PROTEIN_KINASE_DOM"/>
    <property type="match status" value="1"/>
</dbReference>
<dbReference type="GO" id="GO:0004674">
    <property type="term" value="F:protein serine/threonine kinase activity"/>
    <property type="evidence" value="ECO:0007669"/>
    <property type="project" value="UniProtKB-KW"/>
</dbReference>
<dbReference type="GO" id="GO:0050080">
    <property type="term" value="F:malonyl-CoA decarboxylase activity"/>
    <property type="evidence" value="ECO:0007669"/>
    <property type="project" value="InterPro"/>
</dbReference>
<evidence type="ECO:0000256" key="9">
    <source>
        <dbReference type="ARBA" id="ARBA00022777"/>
    </source>
</evidence>
<evidence type="ECO:0000256" key="16">
    <source>
        <dbReference type="ARBA" id="ARBA00047899"/>
    </source>
</evidence>
<organism evidence="23 24">
    <name type="scientific">Tetracentron sinense</name>
    <name type="common">Spur-leaf</name>
    <dbReference type="NCBI Taxonomy" id="13715"/>
    <lineage>
        <taxon>Eukaryota</taxon>
        <taxon>Viridiplantae</taxon>
        <taxon>Streptophyta</taxon>
        <taxon>Embryophyta</taxon>
        <taxon>Tracheophyta</taxon>
        <taxon>Spermatophyta</taxon>
        <taxon>Magnoliopsida</taxon>
        <taxon>Trochodendrales</taxon>
        <taxon>Trochodendraceae</taxon>
        <taxon>Tetracentron</taxon>
    </lineage>
</organism>
<dbReference type="Pfam" id="PF23577">
    <property type="entry name" value="LysM_RLK"/>
    <property type="match status" value="2"/>
</dbReference>
<dbReference type="Gene3D" id="1.10.510.10">
    <property type="entry name" value="Transferase(Phosphotransferase) domain 1"/>
    <property type="match status" value="1"/>
</dbReference>
<evidence type="ECO:0000256" key="6">
    <source>
        <dbReference type="ARBA" id="ARBA00022692"/>
    </source>
</evidence>
<evidence type="ECO:0000256" key="3">
    <source>
        <dbReference type="ARBA" id="ARBA00022475"/>
    </source>
</evidence>
<dbReference type="SMART" id="SM00220">
    <property type="entry name" value="S_TKc"/>
    <property type="match status" value="1"/>
</dbReference>
<evidence type="ECO:0000256" key="8">
    <source>
        <dbReference type="ARBA" id="ARBA00022741"/>
    </source>
</evidence>
<dbReference type="GO" id="GO:0005886">
    <property type="term" value="C:plasma membrane"/>
    <property type="evidence" value="ECO:0007669"/>
    <property type="project" value="UniProtKB-SubCell"/>
</dbReference>
<dbReference type="Proteomes" id="UP000655225">
    <property type="component" value="Unassembled WGS sequence"/>
</dbReference>
<dbReference type="OrthoDB" id="426718at2759"/>
<evidence type="ECO:0000256" key="13">
    <source>
        <dbReference type="ARBA" id="ARBA00023157"/>
    </source>
</evidence>
<dbReference type="InterPro" id="IPR000719">
    <property type="entry name" value="Prot_kinase_dom"/>
</dbReference>
<dbReference type="Gene3D" id="3.40.630.150">
    <property type="entry name" value="Malonyl-CoA decarboxylase, catalytic domain"/>
    <property type="match status" value="1"/>
</dbReference>
<keyword evidence="8 18" id="KW-0547">Nucleotide-binding</keyword>
<accession>A0A834ZYI1</accession>
<dbReference type="Pfam" id="PF17408">
    <property type="entry name" value="MCD_N"/>
    <property type="match status" value="1"/>
</dbReference>
<evidence type="ECO:0000313" key="23">
    <source>
        <dbReference type="EMBL" id="KAF8414135.1"/>
    </source>
</evidence>
<keyword evidence="6 20" id="KW-0812">Transmembrane</keyword>
<evidence type="ECO:0000256" key="11">
    <source>
        <dbReference type="ARBA" id="ARBA00022989"/>
    </source>
</evidence>
<comment type="caution">
    <text evidence="23">The sequence shown here is derived from an EMBL/GenBank/DDBJ whole genome shotgun (WGS) entry which is preliminary data.</text>
</comment>
<evidence type="ECO:0000256" key="10">
    <source>
        <dbReference type="ARBA" id="ARBA00022840"/>
    </source>
</evidence>
<comment type="subcellular location">
    <subcellularLocation>
        <location evidence="1">Cell membrane</location>
        <topology evidence="1">Single-pass membrane protein</topology>
    </subcellularLocation>
</comment>
<dbReference type="FunFam" id="3.30.200.20:FF:000468">
    <property type="entry name" value="LysM receptor kinase 2"/>
    <property type="match status" value="1"/>
</dbReference>
<keyword evidence="10 18" id="KW-0067">ATP-binding</keyword>
<dbReference type="Pfam" id="PF01476">
    <property type="entry name" value="LysM"/>
    <property type="match status" value="2"/>
</dbReference>
<keyword evidence="4" id="KW-0723">Serine/threonine-protein kinase</keyword>
<dbReference type="SUPFAM" id="SSF56112">
    <property type="entry name" value="Protein kinase-like (PK-like)"/>
    <property type="match status" value="1"/>
</dbReference>
<evidence type="ECO:0000256" key="7">
    <source>
        <dbReference type="ARBA" id="ARBA00022729"/>
    </source>
</evidence>
<evidence type="ECO:0000256" key="14">
    <source>
        <dbReference type="ARBA" id="ARBA00023170"/>
    </source>
</evidence>
<evidence type="ECO:0000259" key="22">
    <source>
        <dbReference type="PROSITE" id="PS51782"/>
    </source>
</evidence>
<dbReference type="PROSITE" id="PS00108">
    <property type="entry name" value="PROTEIN_KINASE_ST"/>
    <property type="match status" value="1"/>
</dbReference>
<feature type="domain" description="Protein kinase" evidence="21">
    <location>
        <begin position="1062"/>
        <end position="1335"/>
    </location>
</feature>
<name>A0A834ZYI1_TETSI</name>
<feature type="transmembrane region" description="Helical" evidence="20">
    <location>
        <begin position="968"/>
        <end position="992"/>
    </location>
</feature>
<evidence type="ECO:0000256" key="18">
    <source>
        <dbReference type="PROSITE-ProRule" id="PRU10141"/>
    </source>
</evidence>
<dbReference type="PROSITE" id="PS51782">
    <property type="entry name" value="LYSM"/>
    <property type="match status" value="2"/>
</dbReference>
<gene>
    <name evidence="23" type="ORF">HHK36_002134</name>
</gene>
<dbReference type="SMART" id="SM00257">
    <property type="entry name" value="LysM"/>
    <property type="match status" value="5"/>
</dbReference>
<dbReference type="InterPro" id="IPR057097">
    <property type="entry name" value="LysM_RLK3/10"/>
</dbReference>
<dbReference type="InterPro" id="IPR044812">
    <property type="entry name" value="CERK1/LYK3-like"/>
</dbReference>
<evidence type="ECO:0000256" key="17">
    <source>
        <dbReference type="ARBA" id="ARBA00048679"/>
    </source>
</evidence>
<dbReference type="Pfam" id="PF07714">
    <property type="entry name" value="PK_Tyr_Ser-Thr"/>
    <property type="match status" value="1"/>
</dbReference>
<dbReference type="Gene3D" id="1.20.140.90">
    <property type="entry name" value="Malonyl-CoA decarboxylase, oligemerization domain"/>
    <property type="match status" value="1"/>
</dbReference>
<dbReference type="PANTHER" id="PTHR46204:SF2">
    <property type="entry name" value="CHITIN ELICITOR RECEPTOR KINASE 1"/>
    <property type="match status" value="1"/>
</dbReference>
<evidence type="ECO:0000256" key="4">
    <source>
        <dbReference type="ARBA" id="ARBA00022527"/>
    </source>
</evidence>
<evidence type="ECO:0000256" key="15">
    <source>
        <dbReference type="ARBA" id="ARBA00023180"/>
    </source>
</evidence>
<evidence type="ECO:0000313" key="24">
    <source>
        <dbReference type="Proteomes" id="UP000655225"/>
    </source>
</evidence>
<sequence>MNEAGRGVPNSESNQGDRISTQNPNSLSNPERELKLVQETMHSAITMNKTEVIDAVLNDFSQGYFNLSQENRRKLLVVLAREYDVNRTKVHELIHQYLGLELPGGDKAQPAGLEEEGLLSAFYRTERNLRHALKPMYEVLFERLNTHPGGLKLLTILRADLLSMLKEENIASMRALDSYLKEKLVTWLSPAALELHCITWDDPASLLEKIVAYEAVHPISNLIDLKRRLGVGRRCFGYFHPAIPGEPLIFIEVALLKNVAQTIQEVLWDDPPRIECEATCALFYSISSTQPGLAGINLGKFLIKRVIELVKRDMPHVSTFATLSPIPGYMQWLLTKLASQLKLAEAVTVDTSQSSDERLGSTFKENILQPEEERALLDSSGECTAGKNGMEVMWNLLTSTNYEWTNSDRLLSVLQTPLMRICARYLLQEKKRGKALDAVANFHLQNGAMVERLNWMADRSEKGLCQSGGIMVNYNYRLQEIEENAQSYFSTGHIHASCDILQYLEPQKEPQKEHGEITADAVLDQFIPPKMILLFKRRTLELGFCFLFLCNISAEAKCRRGCDLAIASYFVSEGSNLTYISTIFGKPIPEILPFNRDIRDPNSIQSGSRVNVPFSCDCLNDEFLGHAFSYKTQPGDTYDRVARMAFANLTTQDWVQRMNSYGPTQIPNNLPINVTVNCSCGDGHVSRAYGLFMTYPIRPGENLSFVAAESGVSAELVQRYNPEANFSQESEVVFVPARGWVSIMIRVSNISRNHGECRKKEKLGLGFLMLIFLFVRVEAKCSKNCDLALASYYVWKNSNLTFISSVFEASIDEILSFNPQVPSKDSIQIGTRLDVPFSCDCINGEFLGHMFVYSIKSGDTYNKVATTYYANLTTANWLQKFNSYDPNRIPNVNSLMSVTVNCSCGDRSVSEDYGLFTTYPLRPGESLSSVANESGLSENLLQNYNPNSDFSLGSGLVFIPGKGISGGAIAGISVAGVAGVLFLAVCALAGLYRRKKLKEASSRPAASEVNSIQPGHGSESTLDKTAESVALVGGASPALTGITVDKSVEFSYEELAKATDDFNLANKIGEGGFGAVYYAELRGEKAAIKKMDTQASKEFLAELKILTHVHHLNLVRLIGYCVETSLFLVYEFIENGNLSQHLRGSGRDPLPWSTRVQIALDSARGLEYIHEHTVPVYIHRDIKSENILIDKNFHGKVADFGLTKLTEVGSASLPTRLVGTFGYMPPEYAQYGDVSPKIDVYAFGVVLYELISAKEAIVKTSGSIAESKGLVALFEDVLGKPDPKEDLCKLVDPRLGDNYPIDSVHKVAQLAKACTQENPQLRPSMRSIVVALMTLSSLTEDWDVGSFYENQALVNLMSGR</sequence>
<keyword evidence="9" id="KW-0418">Kinase</keyword>
<dbReference type="InterPro" id="IPR007956">
    <property type="entry name" value="Malonyl_CoA_deC_C"/>
</dbReference>
<evidence type="ECO:0000259" key="21">
    <source>
        <dbReference type="PROSITE" id="PS50011"/>
    </source>
</evidence>
<dbReference type="InterPro" id="IPR001245">
    <property type="entry name" value="Ser-Thr/Tyr_kinase_cat_dom"/>
</dbReference>
<keyword evidence="5" id="KW-0808">Transferase</keyword>
<feature type="domain" description="LysM" evidence="22">
    <location>
        <begin position="790"/>
        <end position="835"/>
    </location>
</feature>
<dbReference type="InterPro" id="IPR018392">
    <property type="entry name" value="LysM"/>
</dbReference>
<dbReference type="GO" id="GO:0006633">
    <property type="term" value="P:fatty acid biosynthetic process"/>
    <property type="evidence" value="ECO:0007669"/>
    <property type="project" value="InterPro"/>
</dbReference>
<keyword evidence="7" id="KW-0732">Signal</keyword>
<evidence type="ECO:0000256" key="12">
    <source>
        <dbReference type="ARBA" id="ARBA00023136"/>
    </source>
</evidence>
<protein>
    <recommendedName>
        <fullName evidence="2">non-specific serine/threonine protein kinase</fullName>
        <ecNumber evidence="2">2.7.11.1</ecNumber>
    </recommendedName>
</protein>
<dbReference type="InterPro" id="IPR035372">
    <property type="entry name" value="MCD_N"/>
</dbReference>
<dbReference type="InterPro" id="IPR042303">
    <property type="entry name" value="Malonyl_CoA_deC_C_sf"/>
</dbReference>
<keyword evidence="12 20" id="KW-0472">Membrane</keyword>
<keyword evidence="14" id="KW-0675">Receptor</keyword>
<reference evidence="23 24" key="1">
    <citation type="submission" date="2020-04" db="EMBL/GenBank/DDBJ databases">
        <title>Plant Genome Project.</title>
        <authorList>
            <person name="Zhang R.-G."/>
        </authorList>
    </citation>
    <scope>NUCLEOTIDE SEQUENCE [LARGE SCALE GENOMIC DNA]</scope>
    <source>
        <strain evidence="23">YNK0</strain>
        <tissue evidence="23">Leaf</tissue>
    </source>
</reference>
<dbReference type="FunFam" id="1.10.510.10:FF:000468">
    <property type="entry name" value="PTI1-like tyrosine-protein kinase 3"/>
    <property type="match status" value="1"/>
</dbReference>
<dbReference type="InterPro" id="IPR017441">
    <property type="entry name" value="Protein_kinase_ATP_BS"/>
</dbReference>
<comment type="catalytic activity">
    <reaction evidence="16">
        <text>L-threonyl-[protein] + ATP = O-phospho-L-threonyl-[protein] + ADP + H(+)</text>
        <dbReference type="Rhea" id="RHEA:46608"/>
        <dbReference type="Rhea" id="RHEA-COMP:11060"/>
        <dbReference type="Rhea" id="RHEA-COMP:11605"/>
        <dbReference type="ChEBI" id="CHEBI:15378"/>
        <dbReference type="ChEBI" id="CHEBI:30013"/>
        <dbReference type="ChEBI" id="CHEBI:30616"/>
        <dbReference type="ChEBI" id="CHEBI:61977"/>
        <dbReference type="ChEBI" id="CHEBI:456216"/>
        <dbReference type="EC" id="2.7.11.1"/>
    </reaction>
</comment>
<feature type="region of interest" description="Disordered" evidence="19">
    <location>
        <begin position="1"/>
        <end position="30"/>
    </location>
</feature>